<feature type="domain" description="Protein kinase" evidence="2">
    <location>
        <begin position="604"/>
        <end position="784"/>
    </location>
</feature>
<dbReference type="PANTHER" id="PTHR37171:SF1">
    <property type="entry name" value="SERINE_THREONINE-PROTEIN KINASE YRZF-RELATED"/>
    <property type="match status" value="1"/>
</dbReference>
<proteinExistence type="predicted"/>
<evidence type="ECO:0000313" key="4">
    <source>
        <dbReference type="Proteomes" id="UP000053611"/>
    </source>
</evidence>
<dbReference type="InterPro" id="IPR052396">
    <property type="entry name" value="Meiotic_Drive_Suppr_Kinase"/>
</dbReference>
<dbReference type="PANTHER" id="PTHR37171">
    <property type="entry name" value="SERINE/THREONINE-PROTEIN KINASE YRZF-RELATED"/>
    <property type="match status" value="1"/>
</dbReference>
<reference evidence="3 4" key="1">
    <citation type="submission" date="2015-03" db="EMBL/GenBank/DDBJ databases">
        <title>Genomics and transcriptomics of the oil-accumulating basidiomycete yeast T. oleaginosus allow insights into substrate utilization and the diverse evolutionary trajectories of mating systems in fungi.</title>
        <authorList>
            <consortium name="DOE Joint Genome Institute"/>
            <person name="Kourist R."/>
            <person name="Kracht O."/>
            <person name="Bracharz F."/>
            <person name="Lipzen A."/>
            <person name="Nolan M."/>
            <person name="Ohm R."/>
            <person name="Grigoriev I."/>
            <person name="Sun S."/>
            <person name="Heitman J."/>
            <person name="Bruck T."/>
            <person name="Nowrousian M."/>
        </authorList>
    </citation>
    <scope>NUCLEOTIDE SEQUENCE [LARGE SCALE GENOMIC DNA]</scope>
    <source>
        <strain evidence="3 4">IBC0246</strain>
    </source>
</reference>
<keyword evidence="4" id="KW-1185">Reference proteome</keyword>
<dbReference type="AlphaFoldDB" id="A0A0J0XET9"/>
<feature type="compositionally biased region" description="Polar residues" evidence="1">
    <location>
        <begin position="207"/>
        <end position="237"/>
    </location>
</feature>
<dbReference type="GeneID" id="28984838"/>
<dbReference type="GO" id="GO:0005524">
    <property type="term" value="F:ATP binding"/>
    <property type="evidence" value="ECO:0007669"/>
    <property type="project" value="InterPro"/>
</dbReference>
<feature type="region of interest" description="Disordered" evidence="1">
    <location>
        <begin position="204"/>
        <end position="275"/>
    </location>
</feature>
<dbReference type="Proteomes" id="UP000053611">
    <property type="component" value="Unassembled WGS sequence"/>
</dbReference>
<feature type="compositionally biased region" description="Basic and acidic residues" evidence="1">
    <location>
        <begin position="523"/>
        <end position="539"/>
    </location>
</feature>
<gene>
    <name evidence="3" type="ORF">CC85DRAFT_288375</name>
</gene>
<dbReference type="SUPFAM" id="SSF56112">
    <property type="entry name" value="Protein kinase-like (PK-like)"/>
    <property type="match status" value="1"/>
</dbReference>
<dbReference type="EMBL" id="KQ087254">
    <property type="protein sequence ID" value="KLT39576.1"/>
    <property type="molecule type" value="Genomic_DNA"/>
</dbReference>
<evidence type="ECO:0000256" key="1">
    <source>
        <dbReference type="SAM" id="MobiDB-lite"/>
    </source>
</evidence>
<dbReference type="InterPro" id="IPR000719">
    <property type="entry name" value="Prot_kinase_dom"/>
</dbReference>
<feature type="compositionally biased region" description="Basic and acidic residues" evidence="1">
    <location>
        <begin position="250"/>
        <end position="260"/>
    </location>
</feature>
<organism evidence="3 4">
    <name type="scientific">Cutaneotrichosporon oleaginosum</name>
    <dbReference type="NCBI Taxonomy" id="879819"/>
    <lineage>
        <taxon>Eukaryota</taxon>
        <taxon>Fungi</taxon>
        <taxon>Dikarya</taxon>
        <taxon>Basidiomycota</taxon>
        <taxon>Agaricomycotina</taxon>
        <taxon>Tremellomycetes</taxon>
        <taxon>Trichosporonales</taxon>
        <taxon>Trichosporonaceae</taxon>
        <taxon>Cutaneotrichosporon</taxon>
    </lineage>
</organism>
<protein>
    <recommendedName>
        <fullName evidence="2">Protein kinase domain-containing protein</fullName>
    </recommendedName>
</protein>
<feature type="region of interest" description="Disordered" evidence="1">
    <location>
        <begin position="511"/>
        <end position="559"/>
    </location>
</feature>
<sequence>MSSIPSAHPTTSPPSRPLVDAHPPDSLHDVPPTSTIHSFLATHHLPPYVDNGDGGAGGATRDMTFSTWASLFLHRRRGAGPQPPSPQPVIIRLDPPERFAFLRDHLESMLDPSPPDPDVLGVSAALPHNIRAFPVTDEVNDQHPLLRSTLLALSHDVVQLHHNLGWAIESVWTREEFVSPNTWVYDDELASLRRLLVANGIPVTAYKPSSTKSGSQKGAPKQASSDNAPVSPPTLNQVARKRPRSGRTPTGEKRPRDDRTVLIASPSATSSRPFTVPTLSSVVNALSSSSQPDDGDSQTVLDDDENKGVLTSLLPQTLHGGWTDFASTYSNSTGWLLAVKRRGAIPESELDKFFLHLCRPTASASMAAVAPETGVFDRTKLKIAYTSSPYGCQWSPKLMSLFAQLYQQMVMNRVPRVALCTWDRIYLFRLDADCNMLVSPPVLRDPDAQRQYHRRRLPTLDFTPVQVLTALLLNTVYLTEKENPEIPSSTGRSSDASVLYAGPEHFSAAARSTTETLDVLADSSRRNVRNSEDAPRDDQPPPTPDMDRDDPDTSLDSIPEQHWLDIEWGDYMDYEAKNKRTVHHLDRVVSGEPLPPSAASTLSLTPSHQVGAGRCGPTFRVPISPALIVKVFDCSARNPHPQRYSAPEMRAAALHEAQLYNGRLSGLQGVVVPVFYGLWEDEGAGILIALFSDAGMALGGDLAEPAPLLAAHAKAICEAYAALHGQGVVHVDVAPRHICRRGERLMLVDFEGAMAGPGGEDLQEEERAVADMVGRAAAAAALIP</sequence>
<dbReference type="PROSITE" id="PS50011">
    <property type="entry name" value="PROTEIN_KINASE_DOM"/>
    <property type="match status" value="1"/>
</dbReference>
<dbReference type="RefSeq" id="XP_018276067.1">
    <property type="nucleotide sequence ID" value="XM_018424235.1"/>
</dbReference>
<dbReference type="InterPro" id="IPR011009">
    <property type="entry name" value="Kinase-like_dom_sf"/>
</dbReference>
<dbReference type="OrthoDB" id="3182995at2759"/>
<feature type="compositionally biased region" description="Polar residues" evidence="1">
    <location>
        <begin position="1"/>
        <end position="10"/>
    </location>
</feature>
<evidence type="ECO:0000313" key="3">
    <source>
        <dbReference type="EMBL" id="KLT39576.1"/>
    </source>
</evidence>
<accession>A0A0J0XET9</accession>
<feature type="region of interest" description="Disordered" evidence="1">
    <location>
        <begin position="1"/>
        <end position="34"/>
    </location>
</feature>
<evidence type="ECO:0000259" key="2">
    <source>
        <dbReference type="PROSITE" id="PS50011"/>
    </source>
</evidence>
<dbReference type="GO" id="GO:0004672">
    <property type="term" value="F:protein kinase activity"/>
    <property type="evidence" value="ECO:0007669"/>
    <property type="project" value="InterPro"/>
</dbReference>
<name>A0A0J0XET9_9TREE</name>